<keyword evidence="1" id="KW-0812">Transmembrane</keyword>
<keyword evidence="1" id="KW-0472">Membrane</keyword>
<dbReference type="Proteomes" id="UP000230093">
    <property type="component" value="Unassembled WGS sequence"/>
</dbReference>
<organism evidence="2 3">
    <name type="scientific">Candidatus Beckwithbacteria bacterium CG10_big_fil_rev_8_21_14_0_10_34_10</name>
    <dbReference type="NCBI Taxonomy" id="1974495"/>
    <lineage>
        <taxon>Bacteria</taxon>
        <taxon>Candidatus Beckwithiibacteriota</taxon>
    </lineage>
</organism>
<accession>A0A2H0W8Q6</accession>
<feature type="transmembrane region" description="Helical" evidence="1">
    <location>
        <begin position="23"/>
        <end position="44"/>
    </location>
</feature>
<proteinExistence type="predicted"/>
<evidence type="ECO:0000313" key="2">
    <source>
        <dbReference type="EMBL" id="PIS09054.1"/>
    </source>
</evidence>
<comment type="caution">
    <text evidence="2">The sequence shown here is derived from an EMBL/GenBank/DDBJ whole genome shotgun (WGS) entry which is preliminary data.</text>
</comment>
<evidence type="ECO:0000256" key="1">
    <source>
        <dbReference type="SAM" id="Phobius"/>
    </source>
</evidence>
<sequence length="175" mass="19966">MENQLPASTQTQGISPKQKFPKYLLFLLIFFLIIVVGEGVYYLYLGGTFSLSTGKKEKETVVLKDEKPVLETRRFFEGLRYYEENNGIKRLLAIEGIIDEINMGDKTVKLQGNGATEVIQYTDSDIIYLITFDSKGLPSQREELLSDLQVTDMVAYNPADEALNRQQAIWNIQKK</sequence>
<gene>
    <name evidence="2" type="ORF">COT75_03530</name>
</gene>
<reference evidence="3" key="1">
    <citation type="submission" date="2017-09" db="EMBL/GenBank/DDBJ databases">
        <title>Depth-based differentiation of microbial function through sediment-hosted aquifers and enrichment of novel symbionts in the deep terrestrial subsurface.</title>
        <authorList>
            <person name="Probst A.J."/>
            <person name="Ladd B."/>
            <person name="Jarett J.K."/>
            <person name="Geller-Mcgrath D.E."/>
            <person name="Sieber C.M.K."/>
            <person name="Emerson J.B."/>
            <person name="Anantharaman K."/>
            <person name="Thomas B.C."/>
            <person name="Malmstrom R."/>
            <person name="Stieglmeier M."/>
            <person name="Klingl A."/>
            <person name="Woyke T."/>
            <person name="Ryan C.M."/>
            <person name="Banfield J.F."/>
        </authorList>
    </citation>
    <scope>NUCLEOTIDE SEQUENCE [LARGE SCALE GENOMIC DNA]</scope>
</reference>
<protein>
    <submittedName>
        <fullName evidence="2">Uncharacterized protein</fullName>
    </submittedName>
</protein>
<keyword evidence="1" id="KW-1133">Transmembrane helix</keyword>
<evidence type="ECO:0000313" key="3">
    <source>
        <dbReference type="Proteomes" id="UP000230093"/>
    </source>
</evidence>
<dbReference type="EMBL" id="PEZT01000021">
    <property type="protein sequence ID" value="PIS09054.1"/>
    <property type="molecule type" value="Genomic_DNA"/>
</dbReference>
<name>A0A2H0W8Q6_9BACT</name>
<dbReference type="AlphaFoldDB" id="A0A2H0W8Q6"/>